<accession>A0ABY7M9E4</accession>
<dbReference type="Proteomes" id="UP001212803">
    <property type="component" value="Chromosome"/>
</dbReference>
<reference evidence="2 3" key="1">
    <citation type="journal article" date="2023" name="ISME J.">
        <title>Thermophilic Dehalococcoidia with unusual traits shed light on an unexpected past.</title>
        <authorList>
            <person name="Palmer M."/>
            <person name="Covington J.K."/>
            <person name="Zhou E.M."/>
            <person name="Thomas S.C."/>
            <person name="Habib N."/>
            <person name="Seymour C.O."/>
            <person name="Lai D."/>
            <person name="Johnston J."/>
            <person name="Hashimi A."/>
            <person name="Jiao J.Y."/>
            <person name="Muok A.R."/>
            <person name="Liu L."/>
            <person name="Xian W.D."/>
            <person name="Zhi X.Y."/>
            <person name="Li M.M."/>
            <person name="Silva L.P."/>
            <person name="Bowen B.P."/>
            <person name="Louie K."/>
            <person name="Briegel A."/>
            <person name="Pett-Ridge J."/>
            <person name="Weber P.K."/>
            <person name="Tocheva E.I."/>
            <person name="Woyke T."/>
            <person name="Northen T.R."/>
            <person name="Mayali X."/>
            <person name="Li W.J."/>
            <person name="Hedlund B.P."/>
        </authorList>
    </citation>
    <scope>NUCLEOTIDE SEQUENCE [LARGE SCALE GENOMIC DNA]</scope>
    <source>
        <strain evidence="2 3">YIM 72310</strain>
    </source>
</reference>
<evidence type="ECO:0000313" key="3">
    <source>
        <dbReference type="Proteomes" id="UP001212803"/>
    </source>
</evidence>
<evidence type="ECO:0000259" key="1">
    <source>
        <dbReference type="PROSITE" id="PS51186"/>
    </source>
</evidence>
<name>A0ABY7M9E4_9CHLR</name>
<proteinExistence type="predicted"/>
<organism evidence="2 3">
    <name type="scientific">Tepidiforma flava</name>
    <dbReference type="NCBI Taxonomy" id="3004094"/>
    <lineage>
        <taxon>Bacteria</taxon>
        <taxon>Bacillati</taxon>
        <taxon>Chloroflexota</taxon>
        <taxon>Tepidiformia</taxon>
        <taxon>Tepidiformales</taxon>
        <taxon>Tepidiformaceae</taxon>
        <taxon>Tepidiforma</taxon>
    </lineage>
</organism>
<dbReference type="RefSeq" id="WP_270057403.1">
    <property type="nucleotide sequence ID" value="NZ_CP115149.1"/>
</dbReference>
<dbReference type="Pfam" id="PF13302">
    <property type="entry name" value="Acetyltransf_3"/>
    <property type="match status" value="1"/>
</dbReference>
<dbReference type="InterPro" id="IPR016181">
    <property type="entry name" value="Acyl_CoA_acyltransferase"/>
</dbReference>
<dbReference type="PANTHER" id="PTHR43415">
    <property type="entry name" value="SPERMIDINE N(1)-ACETYLTRANSFERASE"/>
    <property type="match status" value="1"/>
</dbReference>
<dbReference type="PROSITE" id="PS51186">
    <property type="entry name" value="GNAT"/>
    <property type="match status" value="1"/>
</dbReference>
<sequence>MEEPAPPSPFEGRLIRLRAREPRDADQLHRWFNDPEVTRYLSLRYPVSHRTEAEFLAAHSQPGYANASFAIEALLDSQLIGGADLRTSGPEDRCAELGIAIGDRTRWHGGYGTDAVATLCRFGFEMMNLHRIELWVFAENERAVRLYERLGFQREGTRRQAAWKFGRWHDLHLMAILEGELRESPGAP</sequence>
<evidence type="ECO:0000313" key="2">
    <source>
        <dbReference type="EMBL" id="WBL36887.1"/>
    </source>
</evidence>
<keyword evidence="3" id="KW-1185">Reference proteome</keyword>
<dbReference type="EMBL" id="CP115149">
    <property type="protein sequence ID" value="WBL36887.1"/>
    <property type="molecule type" value="Genomic_DNA"/>
</dbReference>
<dbReference type="Gene3D" id="3.40.630.30">
    <property type="match status" value="1"/>
</dbReference>
<dbReference type="SUPFAM" id="SSF55729">
    <property type="entry name" value="Acyl-CoA N-acyltransferases (Nat)"/>
    <property type="match status" value="1"/>
</dbReference>
<dbReference type="PANTHER" id="PTHR43415:SF3">
    <property type="entry name" value="GNAT-FAMILY ACETYLTRANSFERASE"/>
    <property type="match status" value="1"/>
</dbReference>
<gene>
    <name evidence="2" type="ORF">O0235_04825</name>
</gene>
<dbReference type="InterPro" id="IPR000182">
    <property type="entry name" value="GNAT_dom"/>
</dbReference>
<feature type="domain" description="N-acetyltransferase" evidence="1">
    <location>
        <begin position="15"/>
        <end position="183"/>
    </location>
</feature>
<protein>
    <submittedName>
        <fullName evidence="2">GNAT family protein</fullName>
    </submittedName>
</protein>